<proteinExistence type="predicted"/>
<evidence type="ECO:0000313" key="2">
    <source>
        <dbReference type="Proteomes" id="UP000584642"/>
    </source>
</evidence>
<reference evidence="1 2" key="1">
    <citation type="submission" date="2020-05" db="EMBL/GenBank/DDBJ databases">
        <title>Azospirillum oleiclasticum sp. nov, a nitrogen-fixing and heavy crude oil-emulsifying bacterium isolated from the crude oil of Yumen Oilfield.</title>
        <authorList>
            <person name="Wu D."/>
            <person name="Cai M."/>
            <person name="Zhang X."/>
        </authorList>
    </citation>
    <scope>NUCLEOTIDE SEQUENCE [LARGE SCALE GENOMIC DNA]</scope>
    <source>
        <strain evidence="1 2">ROY-1-1-2</strain>
    </source>
</reference>
<comment type="caution">
    <text evidence="1">The sequence shown here is derived from an EMBL/GenBank/DDBJ whole genome shotgun (WGS) entry which is preliminary data.</text>
</comment>
<accession>A0ABX2T841</accession>
<evidence type="ECO:0000313" key="1">
    <source>
        <dbReference type="EMBL" id="NYZ20371.1"/>
    </source>
</evidence>
<dbReference type="Proteomes" id="UP000584642">
    <property type="component" value="Unassembled WGS sequence"/>
</dbReference>
<keyword evidence="2" id="KW-1185">Reference proteome</keyword>
<sequence>MGVSLPSITGRSWSEFKGLTSELGPGGMSVDRRQFVVTKPGEYNFKINNARTTVQIVNQRNEVVATAKSQDDIASAQAKLGPGVYTAVVSQQFRGVNMREYSLEVTERQNPLVTAGGGVLNGVAREAVGKDSGVQRHGLNVVQGGEFTANFSMPYSRWAIMDKAGKVIAAGDTMKPGEASEDFLKKSSFKLEPGQYEVVAVLPRKVVGEVPWNMTLVPKTASVPETVEERPMDKILREREARLQQWAAEDASKSTGSGTNVTA</sequence>
<dbReference type="RefSeq" id="WP_180282122.1">
    <property type="nucleotide sequence ID" value="NZ_JABFDB010000006.1"/>
</dbReference>
<name>A0ABX2T841_9PROT</name>
<gene>
    <name evidence="1" type="ORF">HND93_11655</name>
</gene>
<protein>
    <submittedName>
        <fullName evidence="1">Uncharacterized protein</fullName>
    </submittedName>
</protein>
<organism evidence="1 2">
    <name type="scientific">Azospirillum oleiclasticum</name>
    <dbReference type="NCBI Taxonomy" id="2735135"/>
    <lineage>
        <taxon>Bacteria</taxon>
        <taxon>Pseudomonadati</taxon>
        <taxon>Pseudomonadota</taxon>
        <taxon>Alphaproteobacteria</taxon>
        <taxon>Rhodospirillales</taxon>
        <taxon>Azospirillaceae</taxon>
        <taxon>Azospirillum</taxon>
    </lineage>
</organism>
<dbReference type="EMBL" id="JABFDB010000006">
    <property type="protein sequence ID" value="NYZ20371.1"/>
    <property type="molecule type" value="Genomic_DNA"/>
</dbReference>